<keyword evidence="2" id="KW-1133">Transmembrane helix</keyword>
<protein>
    <submittedName>
        <fullName evidence="4">Sulfatase-like hydrolase/transferase</fullName>
    </submittedName>
</protein>
<evidence type="ECO:0000256" key="2">
    <source>
        <dbReference type="SAM" id="Phobius"/>
    </source>
</evidence>
<dbReference type="SUPFAM" id="SSF48452">
    <property type="entry name" value="TPR-like"/>
    <property type="match status" value="2"/>
</dbReference>
<evidence type="ECO:0000313" key="4">
    <source>
        <dbReference type="EMBL" id="MBU2690520.1"/>
    </source>
</evidence>
<organism evidence="4 5">
    <name type="scientific">Eiseniibacteriota bacterium</name>
    <dbReference type="NCBI Taxonomy" id="2212470"/>
    <lineage>
        <taxon>Bacteria</taxon>
        <taxon>Candidatus Eiseniibacteriota</taxon>
    </lineage>
</organism>
<dbReference type="CDD" id="cd16148">
    <property type="entry name" value="sulfatase_like"/>
    <property type="match status" value="1"/>
</dbReference>
<comment type="caution">
    <text evidence="4">The sequence shown here is derived from an EMBL/GenBank/DDBJ whole genome shotgun (WGS) entry which is preliminary data.</text>
</comment>
<dbReference type="PROSITE" id="PS51257">
    <property type="entry name" value="PROKAR_LIPOPROTEIN"/>
    <property type="match status" value="1"/>
</dbReference>
<evidence type="ECO:0000313" key="5">
    <source>
        <dbReference type="Proteomes" id="UP000777784"/>
    </source>
</evidence>
<dbReference type="InterPro" id="IPR052701">
    <property type="entry name" value="GAG_Ulvan_Degrading_Sulfatases"/>
</dbReference>
<dbReference type="InterPro" id="IPR000917">
    <property type="entry name" value="Sulfatase_N"/>
</dbReference>
<feature type="transmembrane region" description="Helical" evidence="2">
    <location>
        <begin position="12"/>
        <end position="30"/>
    </location>
</feature>
<dbReference type="Gene3D" id="1.25.40.10">
    <property type="entry name" value="Tetratricopeptide repeat domain"/>
    <property type="match status" value="1"/>
</dbReference>
<proteinExistence type="predicted"/>
<evidence type="ECO:0000259" key="3">
    <source>
        <dbReference type="Pfam" id="PF00884"/>
    </source>
</evidence>
<dbReference type="EMBL" id="JAHJDP010000032">
    <property type="protein sequence ID" value="MBU2690520.1"/>
    <property type="molecule type" value="Genomic_DNA"/>
</dbReference>
<feature type="repeat" description="TPR" evidence="1">
    <location>
        <begin position="718"/>
        <end position="751"/>
    </location>
</feature>
<dbReference type="PANTHER" id="PTHR43751:SF3">
    <property type="entry name" value="SULFATASE N-TERMINAL DOMAIN-CONTAINING PROTEIN"/>
    <property type="match status" value="1"/>
</dbReference>
<keyword evidence="4" id="KW-0378">Hydrolase</keyword>
<dbReference type="InterPro" id="IPR011990">
    <property type="entry name" value="TPR-like_helical_dom_sf"/>
</dbReference>
<gene>
    <name evidence="4" type="ORF">KJ970_06290</name>
</gene>
<keyword evidence="1" id="KW-0802">TPR repeat</keyword>
<evidence type="ECO:0000256" key="1">
    <source>
        <dbReference type="PROSITE-ProRule" id="PRU00339"/>
    </source>
</evidence>
<dbReference type="SMART" id="SM00028">
    <property type="entry name" value="TPR"/>
    <property type="match status" value="7"/>
</dbReference>
<dbReference type="Proteomes" id="UP000777784">
    <property type="component" value="Unassembled WGS sequence"/>
</dbReference>
<sequence>MSVRHPAIPCHLGFLSFAVSLSLIFAFGWWTGCGSRVESVPPVPDGIPWAWLDFEPEPHPQNILLVTLDTTRRDALGCYGNPRHTTPVLDSLARSGLRFDMAVAPAPITAPSHTTMLTALDPPEHGVRDNGRTSLPDTIETLAATFQKRGFETAAILAAFPLDRRFGLNQGFDHYDDHFQERILTTNEETSQRRADTVTDTALEWARHRSAKPFFLWVHYFDPHVPWDPPSPFSERFSDEPYLGEVAFMDQELGRLLNGLRDLDLLKATTILIVGDHGESLGEHGEESHSFFIYDATMKVPCLLIPSMAGRFGELRDRVYKTPIRLRDLAPTLANLSGGASTPWEGRGSFSLLPSLINGEPAPVEVSYLETLVPALDYGWSDLRGIRSRDWKYIRAPRPELYRLGPDPAETTNVIDEYPEIAARLGDWLDWYLVREGPGDPEVEPMDRETLERLRSLGYLQGGGGRAEYSGADPKDRVDTYIAISAAMTAISEYRPGDAIKILEPVVRQERRNVDLMLAYASAHAMAGDVEKAEELYNGLLEQRPADTSLLTKLIRLSIIRNDEPRAMELFDRLVNIAPKKPGVEILRGELQESAGRLTDAREAYEAEIESHPDSYEAYCRLALLYRKAHEESRAVDALRRALAIFPYHAPSLAQLADIAYSKGRMEEGDSLTAAAISADPNEPLANFRKGWRAKEEGDLAAARRFYQKAIKVQPEYAIAHVNLGNVYLESQDWLPALRHYDAALALDYESALLRNNQGVALAQSGRLPEAIEAWERALLLDPDEDLRSGIQRNLEMARSQLGL</sequence>
<keyword evidence="2" id="KW-0812">Transmembrane</keyword>
<feature type="domain" description="Sulfatase N-terminal" evidence="3">
    <location>
        <begin position="61"/>
        <end position="338"/>
    </location>
</feature>
<dbReference type="SUPFAM" id="SSF53649">
    <property type="entry name" value="Alkaline phosphatase-like"/>
    <property type="match status" value="1"/>
</dbReference>
<name>A0A948W5Y3_UNCEI</name>
<dbReference type="Pfam" id="PF13181">
    <property type="entry name" value="TPR_8"/>
    <property type="match status" value="1"/>
</dbReference>
<dbReference type="Gene3D" id="3.40.720.10">
    <property type="entry name" value="Alkaline Phosphatase, subunit A"/>
    <property type="match status" value="2"/>
</dbReference>
<dbReference type="AlphaFoldDB" id="A0A948W5Y3"/>
<dbReference type="PROSITE" id="PS50005">
    <property type="entry name" value="TPR"/>
    <property type="match status" value="3"/>
</dbReference>
<dbReference type="InterPro" id="IPR019734">
    <property type="entry name" value="TPR_rpt"/>
</dbReference>
<dbReference type="PANTHER" id="PTHR43751">
    <property type="entry name" value="SULFATASE"/>
    <property type="match status" value="1"/>
</dbReference>
<feature type="repeat" description="TPR" evidence="1">
    <location>
        <begin position="752"/>
        <end position="785"/>
    </location>
</feature>
<reference evidence="4" key="1">
    <citation type="submission" date="2021-05" db="EMBL/GenBank/DDBJ databases">
        <title>Energy efficiency and biological interactions define the core microbiome of deep oligotrophic groundwater.</title>
        <authorList>
            <person name="Mehrshad M."/>
            <person name="Lopez-Fernandez M."/>
            <person name="Bell E."/>
            <person name="Bernier-Latmani R."/>
            <person name="Bertilsson S."/>
            <person name="Dopson M."/>
        </authorList>
    </citation>
    <scope>NUCLEOTIDE SEQUENCE</scope>
    <source>
        <strain evidence="4">Modern_marine.mb.64</strain>
    </source>
</reference>
<keyword evidence="2" id="KW-0472">Membrane</keyword>
<dbReference type="Pfam" id="PF13432">
    <property type="entry name" value="TPR_16"/>
    <property type="match status" value="2"/>
</dbReference>
<feature type="repeat" description="TPR" evidence="1">
    <location>
        <begin position="616"/>
        <end position="649"/>
    </location>
</feature>
<dbReference type="GO" id="GO:0016787">
    <property type="term" value="F:hydrolase activity"/>
    <property type="evidence" value="ECO:0007669"/>
    <property type="project" value="UniProtKB-KW"/>
</dbReference>
<dbReference type="Pfam" id="PF00884">
    <property type="entry name" value="Sulfatase"/>
    <property type="match status" value="1"/>
</dbReference>
<dbReference type="InterPro" id="IPR017850">
    <property type="entry name" value="Alkaline_phosphatase_core_sf"/>
</dbReference>
<accession>A0A948W5Y3</accession>
<dbReference type="Pfam" id="PF14559">
    <property type="entry name" value="TPR_19"/>
    <property type="match status" value="1"/>
</dbReference>